<accession>A0A3P7J3L2</accession>
<name>A0A3P7J3L2_STRVU</name>
<dbReference type="AlphaFoldDB" id="A0A3P7J3L2"/>
<dbReference type="OrthoDB" id="6510177at2759"/>
<keyword evidence="2" id="KW-1185">Reference proteome</keyword>
<dbReference type="Proteomes" id="UP000270094">
    <property type="component" value="Unassembled WGS sequence"/>
</dbReference>
<sequence length="84" mass="9753">MKAFTENWPLNENKYLPGKSFETKRFVNVLIRARDGGSILREEVLKEIQVLNQWISNNISVPTDDGRFNLTYQVLKKNAFFASC</sequence>
<protein>
    <submittedName>
        <fullName evidence="1">Uncharacterized protein</fullName>
    </submittedName>
</protein>
<evidence type="ECO:0000313" key="1">
    <source>
        <dbReference type="EMBL" id="VDM77646.1"/>
    </source>
</evidence>
<reference evidence="1 2" key="1">
    <citation type="submission" date="2018-11" db="EMBL/GenBank/DDBJ databases">
        <authorList>
            <consortium name="Pathogen Informatics"/>
        </authorList>
    </citation>
    <scope>NUCLEOTIDE SEQUENCE [LARGE SCALE GENOMIC DNA]</scope>
</reference>
<proteinExistence type="predicted"/>
<dbReference type="EMBL" id="UYYB01099744">
    <property type="protein sequence ID" value="VDM77646.1"/>
    <property type="molecule type" value="Genomic_DNA"/>
</dbReference>
<evidence type="ECO:0000313" key="2">
    <source>
        <dbReference type="Proteomes" id="UP000270094"/>
    </source>
</evidence>
<organism evidence="1 2">
    <name type="scientific">Strongylus vulgaris</name>
    <name type="common">Blood worm</name>
    <dbReference type="NCBI Taxonomy" id="40348"/>
    <lineage>
        <taxon>Eukaryota</taxon>
        <taxon>Metazoa</taxon>
        <taxon>Ecdysozoa</taxon>
        <taxon>Nematoda</taxon>
        <taxon>Chromadorea</taxon>
        <taxon>Rhabditida</taxon>
        <taxon>Rhabditina</taxon>
        <taxon>Rhabditomorpha</taxon>
        <taxon>Strongyloidea</taxon>
        <taxon>Strongylidae</taxon>
        <taxon>Strongylus</taxon>
    </lineage>
</organism>
<gene>
    <name evidence="1" type="ORF">SVUK_LOCUS12644</name>
</gene>